<dbReference type="STRING" id="582851.GCA_900162665_00986"/>
<dbReference type="SUPFAM" id="SSF81606">
    <property type="entry name" value="PP2C-like"/>
    <property type="match status" value="1"/>
</dbReference>
<dbReference type="OrthoDB" id="1755431at2"/>
<evidence type="ECO:0000259" key="1">
    <source>
        <dbReference type="PROSITE" id="PS51746"/>
    </source>
</evidence>
<protein>
    <recommendedName>
        <fullName evidence="1">PPM-type phosphatase domain-containing protein</fullName>
    </recommendedName>
</protein>
<dbReference type="AlphaFoldDB" id="A0A511ZI42"/>
<accession>A0A511ZI42</accession>
<feature type="domain" description="PPM-type phosphatase" evidence="1">
    <location>
        <begin position="3"/>
        <end position="283"/>
    </location>
</feature>
<dbReference type="Pfam" id="PF13672">
    <property type="entry name" value="PP2C_2"/>
    <property type="match status" value="1"/>
</dbReference>
<comment type="caution">
    <text evidence="2">The sequence shown here is derived from an EMBL/GenBank/DDBJ whole genome shotgun (WGS) entry which is preliminary data.</text>
</comment>
<dbReference type="InterPro" id="IPR036457">
    <property type="entry name" value="PPM-type-like_dom_sf"/>
</dbReference>
<keyword evidence="3" id="KW-1185">Reference proteome</keyword>
<sequence length="284" mass="31713">MIHFSKVYKQGSNPVNEDAYVVNQKKELFAVIDGATGLGGLSGKIAAETIQNCFDTGNFEDSLIKRVSKGNTDLAKKTKQELGQEIETIAKEKRSACGIAAIQIHENYMEYAQSGDCMIFVAYQDGGVQTLSYDHVMRLDQKAISELYGAIAKRVNQEIDGEAFQEIYQEEKERIIPILKANREKLNTRGGYSIIDGTTEAMEYLTSGRVPLHQVEKILLITDGMQLHGVDGNVWKETANFAFQYGIDSLLDYVVQQEGTDIFLRNYPRLKHADDKTGILVELG</sequence>
<name>A0A511ZI42_9BACI</name>
<proteinExistence type="predicted"/>
<dbReference type="RefSeq" id="WP_147210129.1">
    <property type="nucleotide sequence ID" value="NZ_BJYM01000006.1"/>
</dbReference>
<reference evidence="2 3" key="1">
    <citation type="submission" date="2019-07" db="EMBL/GenBank/DDBJ databases">
        <title>Whole genome shotgun sequence of Oceanobacillus sojae NBRC 105379.</title>
        <authorList>
            <person name="Hosoyama A."/>
            <person name="Uohara A."/>
            <person name="Ohji S."/>
            <person name="Ichikawa N."/>
        </authorList>
    </citation>
    <scope>NUCLEOTIDE SEQUENCE [LARGE SCALE GENOMIC DNA]</scope>
    <source>
        <strain evidence="2 3">NBRC 105379</strain>
    </source>
</reference>
<dbReference type="Proteomes" id="UP000321558">
    <property type="component" value="Unassembled WGS sequence"/>
</dbReference>
<dbReference type="Gene3D" id="3.60.40.10">
    <property type="entry name" value="PPM-type phosphatase domain"/>
    <property type="match status" value="1"/>
</dbReference>
<dbReference type="InterPro" id="IPR001932">
    <property type="entry name" value="PPM-type_phosphatase-like_dom"/>
</dbReference>
<organism evidence="2 3">
    <name type="scientific">Oceanobacillus sojae</name>
    <dbReference type="NCBI Taxonomy" id="582851"/>
    <lineage>
        <taxon>Bacteria</taxon>
        <taxon>Bacillati</taxon>
        <taxon>Bacillota</taxon>
        <taxon>Bacilli</taxon>
        <taxon>Bacillales</taxon>
        <taxon>Bacillaceae</taxon>
        <taxon>Oceanobacillus</taxon>
    </lineage>
</organism>
<dbReference type="PROSITE" id="PS51746">
    <property type="entry name" value="PPM_2"/>
    <property type="match status" value="1"/>
</dbReference>
<evidence type="ECO:0000313" key="3">
    <source>
        <dbReference type="Proteomes" id="UP000321558"/>
    </source>
</evidence>
<dbReference type="EMBL" id="BJYM01000006">
    <property type="protein sequence ID" value="GEN87122.1"/>
    <property type="molecule type" value="Genomic_DNA"/>
</dbReference>
<evidence type="ECO:0000313" key="2">
    <source>
        <dbReference type="EMBL" id="GEN87122.1"/>
    </source>
</evidence>
<gene>
    <name evidence="2" type="ORF">OSO01_18610</name>
</gene>